<feature type="chain" id="PRO_5042290237" evidence="1">
    <location>
        <begin position="25"/>
        <end position="92"/>
    </location>
</feature>
<sequence>MNHILVGFGIVAATCVLPQLIVQADTLGWFTRKKKKENRTQGLENAKTTNLVWLEQRSDQSFTFYVTSADKVVLECRTLGIMLFITINTPEQ</sequence>
<organism evidence="2 3">
    <name type="scientific">Ambrosia artemisiifolia</name>
    <name type="common">Common ragweed</name>
    <dbReference type="NCBI Taxonomy" id="4212"/>
    <lineage>
        <taxon>Eukaryota</taxon>
        <taxon>Viridiplantae</taxon>
        <taxon>Streptophyta</taxon>
        <taxon>Embryophyta</taxon>
        <taxon>Tracheophyta</taxon>
        <taxon>Spermatophyta</taxon>
        <taxon>Magnoliopsida</taxon>
        <taxon>eudicotyledons</taxon>
        <taxon>Gunneridae</taxon>
        <taxon>Pentapetalae</taxon>
        <taxon>asterids</taxon>
        <taxon>campanulids</taxon>
        <taxon>Asterales</taxon>
        <taxon>Asteraceae</taxon>
        <taxon>Asteroideae</taxon>
        <taxon>Heliantheae alliance</taxon>
        <taxon>Heliantheae</taxon>
        <taxon>Ambrosia</taxon>
    </lineage>
</organism>
<name>A0AAD5GA19_AMBAR</name>
<gene>
    <name evidence="2" type="ORF">M8C21_008813</name>
</gene>
<proteinExistence type="predicted"/>
<keyword evidence="3" id="KW-1185">Reference proteome</keyword>
<dbReference type="EMBL" id="JAMZMK010009631">
    <property type="protein sequence ID" value="KAI7734875.1"/>
    <property type="molecule type" value="Genomic_DNA"/>
</dbReference>
<protein>
    <submittedName>
        <fullName evidence="2">Uncharacterized protein</fullName>
    </submittedName>
</protein>
<accession>A0AAD5GA19</accession>
<dbReference type="Proteomes" id="UP001206925">
    <property type="component" value="Unassembled WGS sequence"/>
</dbReference>
<reference evidence="2" key="1">
    <citation type="submission" date="2022-06" db="EMBL/GenBank/DDBJ databases">
        <title>Uncovering the hologenomic basis of an extraordinary plant invasion.</title>
        <authorList>
            <person name="Bieker V.C."/>
            <person name="Martin M.D."/>
            <person name="Gilbert T."/>
            <person name="Hodgins K."/>
            <person name="Battlay P."/>
            <person name="Petersen B."/>
            <person name="Wilson J."/>
        </authorList>
    </citation>
    <scope>NUCLEOTIDE SEQUENCE</scope>
    <source>
        <strain evidence="2">AA19_3_7</strain>
        <tissue evidence="2">Leaf</tissue>
    </source>
</reference>
<evidence type="ECO:0000256" key="1">
    <source>
        <dbReference type="SAM" id="SignalP"/>
    </source>
</evidence>
<feature type="non-terminal residue" evidence="2">
    <location>
        <position position="1"/>
    </location>
</feature>
<dbReference type="AlphaFoldDB" id="A0AAD5GA19"/>
<evidence type="ECO:0000313" key="3">
    <source>
        <dbReference type="Proteomes" id="UP001206925"/>
    </source>
</evidence>
<evidence type="ECO:0000313" key="2">
    <source>
        <dbReference type="EMBL" id="KAI7734875.1"/>
    </source>
</evidence>
<feature type="signal peptide" evidence="1">
    <location>
        <begin position="1"/>
        <end position="24"/>
    </location>
</feature>
<comment type="caution">
    <text evidence="2">The sequence shown here is derived from an EMBL/GenBank/DDBJ whole genome shotgun (WGS) entry which is preliminary data.</text>
</comment>
<keyword evidence="1" id="KW-0732">Signal</keyword>